<dbReference type="EMBL" id="JABANM010033318">
    <property type="protein sequence ID" value="KAF4701465.1"/>
    <property type="molecule type" value="Genomic_DNA"/>
</dbReference>
<name>A0A7J6PZB8_PEROL</name>
<dbReference type="Proteomes" id="UP000574390">
    <property type="component" value="Unassembled WGS sequence"/>
</dbReference>
<comment type="caution">
    <text evidence="1">The sequence shown here is derived from an EMBL/GenBank/DDBJ whole genome shotgun (WGS) entry which is preliminary data.</text>
</comment>
<accession>A0A7J6PZB8</accession>
<evidence type="ECO:0000313" key="1">
    <source>
        <dbReference type="EMBL" id="KAF4701465.1"/>
    </source>
</evidence>
<protein>
    <submittedName>
        <fullName evidence="1">Uncharacterized protein</fullName>
    </submittedName>
</protein>
<evidence type="ECO:0000313" key="2">
    <source>
        <dbReference type="Proteomes" id="UP000574390"/>
    </source>
</evidence>
<sequence>MAKPEIDPSVAEAIEEALREVAILRPAHPVAFMADSLAAKSKLNVDDYAAAHSERIRALRWGDRLRYHVDWDCPPGVDPFTWVPVAYCDVNSTRNLRGRAESFWKVVLEDPQHTIDRTALREVYPELYYFRVINDEVEETAVFDRLCAAIEVMIDILTADTTIVRYYKPFDGVGDYRRTVGKEYSRRSVTHFLGAMIP</sequence>
<dbReference type="AlphaFoldDB" id="A0A7J6PZB8"/>
<proteinExistence type="predicted"/>
<reference evidence="1 2" key="1">
    <citation type="submission" date="2020-04" db="EMBL/GenBank/DDBJ databases">
        <title>Perkinsus olseni comparative genomics.</title>
        <authorList>
            <person name="Bogema D.R."/>
        </authorList>
    </citation>
    <scope>NUCLEOTIDE SEQUENCE [LARGE SCALE GENOMIC DNA]</scope>
    <source>
        <strain evidence="1">ATCC PRA-205</strain>
    </source>
</reference>
<gene>
    <name evidence="1" type="ORF">FOZ62_020583</name>
</gene>
<organism evidence="1 2">
    <name type="scientific">Perkinsus olseni</name>
    <name type="common">Perkinsus atlanticus</name>
    <dbReference type="NCBI Taxonomy" id="32597"/>
    <lineage>
        <taxon>Eukaryota</taxon>
        <taxon>Sar</taxon>
        <taxon>Alveolata</taxon>
        <taxon>Perkinsozoa</taxon>
        <taxon>Perkinsea</taxon>
        <taxon>Perkinsida</taxon>
        <taxon>Perkinsidae</taxon>
        <taxon>Perkinsus</taxon>
    </lineage>
</organism>
<feature type="non-terminal residue" evidence="1">
    <location>
        <position position="1"/>
    </location>
</feature>